<name>A0A6I0F993_9FIRM</name>
<dbReference type="RefSeq" id="WP_151860838.1">
    <property type="nucleotide sequence ID" value="NZ_WBZC01000021.1"/>
</dbReference>
<keyword evidence="1" id="KW-0812">Transmembrane</keyword>
<feature type="transmembrane region" description="Helical" evidence="1">
    <location>
        <begin position="368"/>
        <end position="386"/>
    </location>
</feature>
<evidence type="ECO:0000256" key="1">
    <source>
        <dbReference type="SAM" id="Phobius"/>
    </source>
</evidence>
<feature type="transmembrane region" description="Helical" evidence="1">
    <location>
        <begin position="392"/>
        <end position="414"/>
    </location>
</feature>
<evidence type="ECO:0000259" key="2">
    <source>
        <dbReference type="SMART" id="SM00471"/>
    </source>
</evidence>
<dbReference type="InterPro" id="IPR011621">
    <property type="entry name" value="Metal-dep_PHydrolase_7TM_intra"/>
</dbReference>
<feature type="transmembrane region" description="Helical" evidence="1">
    <location>
        <begin position="426"/>
        <end position="448"/>
    </location>
</feature>
<dbReference type="AlphaFoldDB" id="A0A6I0F993"/>
<dbReference type="PANTHER" id="PTHR36442:SF1">
    <property type="entry name" value="CYCLIC-DI-AMP PHOSPHODIESTERASE PGPH"/>
    <property type="match status" value="1"/>
</dbReference>
<protein>
    <submittedName>
        <fullName evidence="3">HDIG domain-containing protein</fullName>
    </submittedName>
</protein>
<organism evidence="3 4">
    <name type="scientific">Alkaliphilus pronyensis</name>
    <dbReference type="NCBI Taxonomy" id="1482732"/>
    <lineage>
        <taxon>Bacteria</taxon>
        <taxon>Bacillati</taxon>
        <taxon>Bacillota</taxon>
        <taxon>Clostridia</taxon>
        <taxon>Peptostreptococcales</taxon>
        <taxon>Natronincolaceae</taxon>
        <taxon>Alkaliphilus</taxon>
    </lineage>
</organism>
<feature type="transmembrane region" description="Helical" evidence="1">
    <location>
        <begin position="306"/>
        <end position="331"/>
    </location>
</feature>
<gene>
    <name evidence="3" type="ORF">F8154_06710</name>
</gene>
<sequence length="703" mass="79119">MGKLRGFKDKLPVVSKGKVLKHKKAQLIIIALLFFVSIFAILTASLKPEQFDLSVGQRAPSDIRASKNIEDRWLTEKRKEEAAEAQELQYKLDQSVQSEVKKDVEGFFTLINEIRNDEELDTIEKRLLLEDNNLNISGPNLNVALEAPIERIKYLENYIYEIIAQNMRQGIKIEDLQTAKNEIKDYILGLEDFDDPIKELAISVINATIRPNKFLDIDLTEQKRQEAREEVEKVMIQKGDIILREGEIVTFDRMKIMQELGLLIDNSKIDFMLYTGITAIVLVLMLLIISYIYVFNRELFKKPSKLVLMLIIIVLTLIISKAVSVISIYLMPVALSAMLLSILIDARISILINLCLAILIGIITGNDIMFNAMALIGGTVGVFSMINTQQRGNIFISGLMVSLANVITIVAIGFIHSNEVTKVLTFGFYSILNGVLCAILTVGSLPMWEALFNIVTPLKLLELSNPNHPLLKKLLIEAPGTYHHSIIVGNLSEAAANAVEGISLLARTGAFYHDIGKTCRPYFFKENQLTSENPHDNINPSLSSLIITGHVKEGIELANKYKLPKEIQDFILQHHGDTLVAYFYHKAKNMANGEEVDEQTFRYSGIKPQNKETAIVMLADSVEAAVRSLTSPTKDKIENMIHKIVKDKLEDGQLEESNLTLKELEKIKQAFISVIMGIFHERIEYPDIDSKDTKGRKAHELSN</sequence>
<dbReference type="Gene3D" id="1.10.3210.10">
    <property type="entry name" value="Hypothetical protein af1432"/>
    <property type="match status" value="1"/>
</dbReference>
<evidence type="ECO:0000313" key="4">
    <source>
        <dbReference type="Proteomes" id="UP000432715"/>
    </source>
</evidence>
<keyword evidence="1" id="KW-1133">Transmembrane helix</keyword>
<keyword evidence="4" id="KW-1185">Reference proteome</keyword>
<feature type="transmembrane region" description="Helical" evidence="1">
    <location>
        <begin position="271"/>
        <end position="294"/>
    </location>
</feature>
<dbReference type="Pfam" id="PF07698">
    <property type="entry name" value="7TM-7TMR_HD"/>
    <property type="match status" value="1"/>
</dbReference>
<dbReference type="InterPro" id="IPR006674">
    <property type="entry name" value="HD_domain"/>
</dbReference>
<feature type="domain" description="HD/PDEase" evidence="2">
    <location>
        <begin position="477"/>
        <end position="634"/>
    </location>
</feature>
<comment type="caution">
    <text evidence="3">The sequence shown here is derived from an EMBL/GenBank/DDBJ whole genome shotgun (WGS) entry which is preliminary data.</text>
</comment>
<dbReference type="Proteomes" id="UP000432715">
    <property type="component" value="Unassembled WGS sequence"/>
</dbReference>
<dbReference type="Pfam" id="PF01966">
    <property type="entry name" value="HD"/>
    <property type="match status" value="1"/>
</dbReference>
<proteinExistence type="predicted"/>
<feature type="transmembrane region" description="Helical" evidence="1">
    <location>
        <begin position="337"/>
        <end position="361"/>
    </location>
</feature>
<feature type="transmembrane region" description="Helical" evidence="1">
    <location>
        <begin position="25"/>
        <end position="46"/>
    </location>
</feature>
<dbReference type="NCBIfam" id="TIGR00277">
    <property type="entry name" value="HDIG"/>
    <property type="match status" value="1"/>
</dbReference>
<dbReference type="InterPro" id="IPR006675">
    <property type="entry name" value="HDIG_dom"/>
</dbReference>
<dbReference type="EMBL" id="WBZC01000021">
    <property type="protein sequence ID" value="KAB3535354.1"/>
    <property type="molecule type" value="Genomic_DNA"/>
</dbReference>
<dbReference type="PANTHER" id="PTHR36442">
    <property type="entry name" value="CYCLIC-DI-AMP PHOSPHODIESTERASE PGPH"/>
    <property type="match status" value="1"/>
</dbReference>
<dbReference type="InterPro" id="IPR003607">
    <property type="entry name" value="HD/PDEase_dom"/>
</dbReference>
<dbReference type="SMART" id="SM00471">
    <property type="entry name" value="HDc"/>
    <property type="match status" value="1"/>
</dbReference>
<dbReference type="CDD" id="cd00077">
    <property type="entry name" value="HDc"/>
    <property type="match status" value="1"/>
</dbReference>
<reference evidence="3 4" key="1">
    <citation type="submission" date="2019-10" db="EMBL/GenBank/DDBJ databases">
        <title>Alkaliphilus serpentinus sp. nov. and Alkaliphilus pronyensis sp. nov., two novel anaerobic alkaliphilic species isolated from the serpentinized-hosted hydrothermal field of the Prony Bay (New Caledonia).</title>
        <authorList>
            <person name="Postec A."/>
        </authorList>
    </citation>
    <scope>NUCLEOTIDE SEQUENCE [LARGE SCALE GENOMIC DNA]</scope>
    <source>
        <strain evidence="3 4">LacV</strain>
    </source>
</reference>
<keyword evidence="1" id="KW-0472">Membrane</keyword>
<evidence type="ECO:0000313" key="3">
    <source>
        <dbReference type="EMBL" id="KAB3535354.1"/>
    </source>
</evidence>
<dbReference type="Pfam" id="PF07697">
    <property type="entry name" value="7TMR-HDED"/>
    <property type="match status" value="1"/>
</dbReference>
<dbReference type="OrthoDB" id="9806952at2"/>
<dbReference type="SUPFAM" id="SSF109604">
    <property type="entry name" value="HD-domain/PDEase-like"/>
    <property type="match status" value="1"/>
</dbReference>
<dbReference type="InterPro" id="IPR052722">
    <property type="entry name" value="PgpH_phosphodiesterase"/>
</dbReference>
<dbReference type="InterPro" id="IPR011624">
    <property type="entry name" value="Metal-dep_PHydrolase_7TM_extra"/>
</dbReference>
<accession>A0A6I0F993</accession>